<evidence type="ECO:0000313" key="4">
    <source>
        <dbReference type="Ensembl" id="ENSOANP00000022107.2"/>
    </source>
</evidence>
<dbReference type="PANTHER" id="PTHR46093">
    <property type="entry name" value="ACYL-COA-BINDING DOMAIN-CONTAINING PROTEIN 5"/>
    <property type="match status" value="1"/>
</dbReference>
<reference evidence="4" key="3">
    <citation type="submission" date="2025-09" db="UniProtKB">
        <authorList>
            <consortium name="Ensembl"/>
        </authorList>
    </citation>
    <scope>IDENTIFICATION</scope>
    <source>
        <strain evidence="4">Glennie</strain>
    </source>
</reference>
<keyword evidence="2" id="KW-0677">Repeat</keyword>
<dbReference type="Pfam" id="PF13415">
    <property type="entry name" value="Beta-prop_FBX42"/>
    <property type="match status" value="1"/>
</dbReference>
<organism evidence="4 5">
    <name type="scientific">Ornithorhynchus anatinus</name>
    <name type="common">Duckbill platypus</name>
    <dbReference type="NCBI Taxonomy" id="9258"/>
    <lineage>
        <taxon>Eukaryota</taxon>
        <taxon>Metazoa</taxon>
        <taxon>Chordata</taxon>
        <taxon>Craniata</taxon>
        <taxon>Vertebrata</taxon>
        <taxon>Euteleostomi</taxon>
        <taxon>Mammalia</taxon>
        <taxon>Monotremata</taxon>
        <taxon>Ornithorhynchidae</taxon>
        <taxon>Ornithorhynchus</taxon>
    </lineage>
</organism>
<evidence type="ECO:0000256" key="3">
    <source>
        <dbReference type="SAM" id="MobiDB-lite"/>
    </source>
</evidence>
<dbReference type="GeneTree" id="ENSGT00940000166766"/>
<dbReference type="InterPro" id="IPR015915">
    <property type="entry name" value="Kelch-typ_b-propeller"/>
</dbReference>
<proteinExistence type="predicted"/>
<dbReference type="OMA" id="WYQPIVL"/>
<sequence>MKPLQLFALCSPEQPPCPLQRLPSSPSEPPRFSLPLPDPFPSVLVVFALGDWSLCPGGAEVRVVGAGGKSTRLGTLSEQMRCLLWEGDPSKPPGGAAGRCGYQLQVRGQEVSRLECPPADKRRRLQEKEEGGEENTCPNVHPAPRLRGKCRKPPVSHPRKCSTDVEVSAPSARWGHTLCPVKEGMVVLIGGQGAHLQFCKDAMWKLNTTDESWAPAETLTAGPRPESRTGHTATFDPDTGRVYVFGGSKNRKWFNDVHILDTKTWGWATVEAQGKVPPLSYHSSWLFRGELFVFGGVTPRPHPEPDGCSDGLYVFDPQERIWYQPIVLGQPPCPRSGHSACLLQKKVYVFGGWDTPLCFKDLFSLDLGLMEFSEVKAAGTGPSPRCWHAAAPVSNRGFLLHGGYDGERALGDTFFFDSENEVWTILSSSGLGCLPRAGHALLPLSGRGHRAEEEAEEELLLFGGGDNEGTFYSDTKRLPLRALSLP</sequence>
<evidence type="ECO:0000256" key="2">
    <source>
        <dbReference type="ARBA" id="ARBA00022737"/>
    </source>
</evidence>
<dbReference type="STRING" id="9258.ENSOANP00000022107"/>
<evidence type="ECO:0000256" key="1">
    <source>
        <dbReference type="ARBA" id="ARBA00022441"/>
    </source>
</evidence>
<dbReference type="InParanoid" id="F6R5H5"/>
<dbReference type="OrthoDB" id="10250130at2759"/>
<dbReference type="PANTHER" id="PTHR46093:SF19">
    <property type="entry name" value="RAB9 EFFECTOR PROTEIN WITH KELCH MOTIFS-LIKE"/>
    <property type="match status" value="1"/>
</dbReference>
<evidence type="ECO:0000313" key="5">
    <source>
        <dbReference type="Proteomes" id="UP000002279"/>
    </source>
</evidence>
<name>F6R5H5_ORNAN</name>
<dbReference type="eggNOG" id="KOG0379">
    <property type="taxonomic scope" value="Eukaryota"/>
</dbReference>
<keyword evidence="5" id="KW-1185">Reference proteome</keyword>
<accession>F6R5H5</accession>
<dbReference type="KEGG" id="oaa:100083323"/>
<feature type="compositionally biased region" description="Basic residues" evidence="3">
    <location>
        <begin position="144"/>
        <end position="160"/>
    </location>
</feature>
<reference evidence="4 5" key="1">
    <citation type="journal article" date="2008" name="Nature">
        <title>Genome analysis of the platypus reveals unique signatures of evolution.</title>
        <authorList>
            <person name="Warren W.C."/>
            <person name="Hillier L.W."/>
            <person name="Marshall Graves J.A."/>
            <person name="Birney E."/>
            <person name="Ponting C.P."/>
            <person name="Grutzner F."/>
            <person name="Belov K."/>
            <person name="Miller W."/>
            <person name="Clarke L."/>
            <person name="Chinwalla A.T."/>
            <person name="Yang S.P."/>
            <person name="Heger A."/>
            <person name="Locke D.P."/>
            <person name="Miethke P."/>
            <person name="Waters P.D."/>
            <person name="Veyrunes F."/>
            <person name="Fulton L."/>
            <person name="Fulton B."/>
            <person name="Graves T."/>
            <person name="Wallis J."/>
            <person name="Puente X.S."/>
            <person name="Lopez-Otin C."/>
            <person name="Ordonez G.R."/>
            <person name="Eichler E.E."/>
            <person name="Chen L."/>
            <person name="Cheng Z."/>
            <person name="Deakin J.E."/>
            <person name="Alsop A."/>
            <person name="Thompson K."/>
            <person name="Kirby P."/>
            <person name="Papenfuss A.T."/>
            <person name="Wakefield M.J."/>
            <person name="Olender T."/>
            <person name="Lancet D."/>
            <person name="Huttley G.A."/>
            <person name="Smit A.F."/>
            <person name="Pask A."/>
            <person name="Temple-Smith P."/>
            <person name="Batzer M.A."/>
            <person name="Walker J.A."/>
            <person name="Konkel M.K."/>
            <person name="Harris R.S."/>
            <person name="Whittington C.M."/>
            <person name="Wong E.S."/>
            <person name="Gemmell N.J."/>
            <person name="Buschiazzo E."/>
            <person name="Vargas Jentzsch I.M."/>
            <person name="Merkel A."/>
            <person name="Schmitz J."/>
            <person name="Zemann A."/>
            <person name="Churakov G."/>
            <person name="Kriegs J.O."/>
            <person name="Brosius J."/>
            <person name="Murchison E.P."/>
            <person name="Sachidanandam R."/>
            <person name="Smith C."/>
            <person name="Hannon G.J."/>
            <person name="Tsend-Ayush E."/>
            <person name="McMillan D."/>
            <person name="Attenborough R."/>
            <person name="Rens W."/>
            <person name="Ferguson-Smith M."/>
            <person name="Lefevre C.M."/>
            <person name="Sharp J.A."/>
            <person name="Nicholas K.R."/>
            <person name="Ray D.A."/>
            <person name="Kube M."/>
            <person name="Reinhardt R."/>
            <person name="Pringle T.H."/>
            <person name="Taylor J."/>
            <person name="Jones R.C."/>
            <person name="Nixon B."/>
            <person name="Dacheux J.L."/>
            <person name="Niwa H."/>
            <person name="Sekita Y."/>
            <person name="Huang X."/>
            <person name="Stark A."/>
            <person name="Kheradpour P."/>
            <person name="Kellis M."/>
            <person name="Flicek P."/>
            <person name="Chen Y."/>
            <person name="Webber C."/>
            <person name="Hardison R."/>
            <person name="Nelson J."/>
            <person name="Hallsworth-Pepin K."/>
            <person name="Delehaunty K."/>
            <person name="Markovic C."/>
            <person name="Minx P."/>
            <person name="Feng Y."/>
            <person name="Kremitzki C."/>
            <person name="Mitreva M."/>
            <person name="Glasscock J."/>
            <person name="Wylie T."/>
            <person name="Wohldmann P."/>
            <person name="Thiru P."/>
            <person name="Nhan M.N."/>
            <person name="Pohl C.S."/>
            <person name="Smith S.M."/>
            <person name="Hou S."/>
            <person name="Nefedov M."/>
            <person name="de Jong P.J."/>
            <person name="Renfree M.B."/>
            <person name="Mardis E.R."/>
            <person name="Wilson R.K."/>
        </authorList>
    </citation>
    <scope>NUCLEOTIDE SEQUENCE [LARGE SCALE GENOMIC DNA]</scope>
    <source>
        <strain evidence="4 5">Glennie</strain>
    </source>
</reference>
<dbReference type="RefSeq" id="XP_028915364.1">
    <property type="nucleotide sequence ID" value="XM_029059531.1"/>
</dbReference>
<keyword evidence="1" id="KW-0880">Kelch repeat</keyword>
<dbReference type="Proteomes" id="UP000002279">
    <property type="component" value="Chromosome 3"/>
</dbReference>
<dbReference type="Bgee" id="ENSOANG00000014021">
    <property type="expression patterns" value="Expressed in fibroblast and 5 other cell types or tissues"/>
</dbReference>
<dbReference type="Ensembl" id="ENSOANT00000022111.2">
    <property type="protein sequence ID" value="ENSOANP00000022107.2"/>
    <property type="gene ID" value="ENSOANG00000014021.2"/>
</dbReference>
<gene>
    <name evidence="4" type="primary">LOC100083323</name>
</gene>
<dbReference type="HOGENOM" id="CLU_075977_0_0_1"/>
<dbReference type="SUPFAM" id="SSF117281">
    <property type="entry name" value="Kelch motif"/>
    <property type="match status" value="1"/>
</dbReference>
<reference evidence="4" key="2">
    <citation type="submission" date="2025-08" db="UniProtKB">
        <authorList>
            <consortium name="Ensembl"/>
        </authorList>
    </citation>
    <scope>IDENTIFICATION</scope>
    <source>
        <strain evidence="4">Glennie</strain>
    </source>
</reference>
<dbReference type="Gene3D" id="2.120.10.80">
    <property type="entry name" value="Kelch-type beta propeller"/>
    <property type="match status" value="3"/>
</dbReference>
<dbReference type="GeneID" id="100083323"/>
<protein>
    <submittedName>
        <fullName evidence="4">Uncharacterized protein</fullName>
    </submittedName>
</protein>
<dbReference type="AlphaFoldDB" id="F6R5H5"/>
<feature type="region of interest" description="Disordered" evidence="3">
    <location>
        <begin position="118"/>
        <end position="162"/>
    </location>
</feature>